<organism evidence="2">
    <name type="scientific">Thermofilum pendens</name>
    <dbReference type="NCBI Taxonomy" id="2269"/>
    <lineage>
        <taxon>Archaea</taxon>
        <taxon>Thermoproteota</taxon>
        <taxon>Thermoprotei</taxon>
        <taxon>Thermofilales</taxon>
        <taxon>Thermofilaceae</taxon>
        <taxon>Thermofilum</taxon>
    </lineage>
</organism>
<feature type="domain" description="C2H2-type" evidence="1">
    <location>
        <begin position="52"/>
        <end position="72"/>
    </location>
</feature>
<name>A0A7C4FCS2_THEPE</name>
<accession>A0A7C4FCS2</accession>
<evidence type="ECO:0000259" key="1">
    <source>
        <dbReference type="PROSITE" id="PS00028"/>
    </source>
</evidence>
<comment type="caution">
    <text evidence="2">The sequence shown here is derived from an EMBL/GenBank/DDBJ whole genome shotgun (WGS) entry which is preliminary data.</text>
</comment>
<sequence>MYFKPHVYVPYIGSCNVYRTDVIEKAAPCESFKPVSWEDLARHLEEYGWLYCVNCRRIITTREELEKHYHEHVVAKEVVMDVSIGEEAGGD</sequence>
<dbReference type="PROSITE" id="PS00028">
    <property type="entry name" value="ZINC_FINGER_C2H2_1"/>
    <property type="match status" value="1"/>
</dbReference>
<proteinExistence type="predicted"/>
<dbReference type="AlphaFoldDB" id="A0A7C4FCS2"/>
<evidence type="ECO:0000313" key="2">
    <source>
        <dbReference type="EMBL" id="HGI42908.1"/>
    </source>
</evidence>
<gene>
    <name evidence="2" type="ORF">ENV17_00785</name>
</gene>
<reference evidence="2" key="1">
    <citation type="journal article" date="2020" name="mSystems">
        <title>Genome- and Community-Level Interaction Insights into Carbon Utilization and Element Cycling Functions of Hydrothermarchaeota in Hydrothermal Sediment.</title>
        <authorList>
            <person name="Zhou Z."/>
            <person name="Liu Y."/>
            <person name="Xu W."/>
            <person name="Pan J."/>
            <person name="Luo Z.H."/>
            <person name="Li M."/>
        </authorList>
    </citation>
    <scope>NUCLEOTIDE SEQUENCE [LARGE SCALE GENOMIC DNA]</scope>
    <source>
        <strain evidence="2">SpSt-735</strain>
    </source>
</reference>
<protein>
    <recommendedName>
        <fullName evidence="1">C2H2-type domain-containing protein</fullName>
    </recommendedName>
</protein>
<dbReference type="EMBL" id="DTFI01000017">
    <property type="protein sequence ID" value="HGI42908.1"/>
    <property type="molecule type" value="Genomic_DNA"/>
</dbReference>
<dbReference type="InterPro" id="IPR013087">
    <property type="entry name" value="Znf_C2H2_type"/>
</dbReference>